<dbReference type="AlphaFoldDB" id="A0A9D4LW55"/>
<evidence type="ECO:0000313" key="2">
    <source>
        <dbReference type="Proteomes" id="UP000828390"/>
    </source>
</evidence>
<keyword evidence="2" id="KW-1185">Reference proteome</keyword>
<organism evidence="1 2">
    <name type="scientific">Dreissena polymorpha</name>
    <name type="common">Zebra mussel</name>
    <name type="synonym">Mytilus polymorpha</name>
    <dbReference type="NCBI Taxonomy" id="45954"/>
    <lineage>
        <taxon>Eukaryota</taxon>
        <taxon>Metazoa</taxon>
        <taxon>Spiralia</taxon>
        <taxon>Lophotrochozoa</taxon>
        <taxon>Mollusca</taxon>
        <taxon>Bivalvia</taxon>
        <taxon>Autobranchia</taxon>
        <taxon>Heteroconchia</taxon>
        <taxon>Euheterodonta</taxon>
        <taxon>Imparidentia</taxon>
        <taxon>Neoheterodontei</taxon>
        <taxon>Myida</taxon>
        <taxon>Dreissenoidea</taxon>
        <taxon>Dreissenidae</taxon>
        <taxon>Dreissena</taxon>
    </lineage>
</organism>
<name>A0A9D4LW55_DREPO</name>
<protein>
    <submittedName>
        <fullName evidence="1">Uncharacterized protein</fullName>
    </submittedName>
</protein>
<dbReference type="Proteomes" id="UP000828390">
    <property type="component" value="Unassembled WGS sequence"/>
</dbReference>
<proteinExistence type="predicted"/>
<dbReference type="EMBL" id="JAIWYP010000002">
    <property type="protein sequence ID" value="KAH3864879.1"/>
    <property type="molecule type" value="Genomic_DNA"/>
</dbReference>
<gene>
    <name evidence="1" type="ORF">DPMN_027910</name>
</gene>
<comment type="caution">
    <text evidence="1">The sequence shown here is derived from an EMBL/GenBank/DDBJ whole genome shotgun (WGS) entry which is preliminary data.</text>
</comment>
<dbReference type="PANTHER" id="PTHR47526">
    <property type="entry name" value="ATP-DEPENDENT DNA HELICASE"/>
    <property type="match status" value="1"/>
</dbReference>
<reference evidence="1" key="1">
    <citation type="journal article" date="2019" name="bioRxiv">
        <title>The Genome of the Zebra Mussel, Dreissena polymorpha: A Resource for Invasive Species Research.</title>
        <authorList>
            <person name="McCartney M.A."/>
            <person name="Auch B."/>
            <person name="Kono T."/>
            <person name="Mallez S."/>
            <person name="Zhang Y."/>
            <person name="Obille A."/>
            <person name="Becker A."/>
            <person name="Abrahante J.E."/>
            <person name="Garbe J."/>
            <person name="Badalamenti J.P."/>
            <person name="Herman A."/>
            <person name="Mangelson H."/>
            <person name="Liachko I."/>
            <person name="Sullivan S."/>
            <person name="Sone E.D."/>
            <person name="Koren S."/>
            <person name="Silverstein K.A.T."/>
            <person name="Beckman K.B."/>
            <person name="Gohl D.M."/>
        </authorList>
    </citation>
    <scope>NUCLEOTIDE SEQUENCE</scope>
    <source>
        <strain evidence="1">Duluth1</strain>
        <tissue evidence="1">Whole animal</tissue>
    </source>
</reference>
<reference evidence="1" key="2">
    <citation type="submission" date="2020-11" db="EMBL/GenBank/DDBJ databases">
        <authorList>
            <person name="McCartney M.A."/>
            <person name="Auch B."/>
            <person name="Kono T."/>
            <person name="Mallez S."/>
            <person name="Becker A."/>
            <person name="Gohl D.M."/>
            <person name="Silverstein K.A.T."/>
            <person name="Koren S."/>
            <person name="Bechman K.B."/>
            <person name="Herman A."/>
            <person name="Abrahante J.E."/>
            <person name="Garbe J."/>
        </authorList>
    </citation>
    <scope>NUCLEOTIDE SEQUENCE</scope>
    <source>
        <strain evidence="1">Duluth1</strain>
        <tissue evidence="1">Whole animal</tissue>
    </source>
</reference>
<sequence>MKSYKSLDGYNYFVSGHVQKILYHDVPETSVCILTAKVVPSQKVNDKKQWHHPWLLVK</sequence>
<evidence type="ECO:0000313" key="1">
    <source>
        <dbReference type="EMBL" id="KAH3864879.1"/>
    </source>
</evidence>
<accession>A0A9D4LW55</accession>